<dbReference type="EC" id="7.1.1.2" evidence="3"/>
<keyword evidence="6" id="KW-0679">Respiratory chain</keyword>
<dbReference type="InterPro" id="IPR050269">
    <property type="entry name" value="ComplexI_Subunit6"/>
</dbReference>
<sequence length="168" mass="19991">MMSMLIIFMSTMTIMFMFMKHPLSMGIILLLQTILVTLLTGLMNYNFWFSYIIFLIMIGGMLILFIYMTSIASNKKFKLSSLLLLVFFISLTLNFVFQVTDQFLFSLPFSTMDFYNQNFFINNYLTLNKYFNYPNNMVMYMMIIYLLITLIMTVKITKMNKGPLRQMY</sequence>
<keyword evidence="8" id="KW-1278">Translocase</keyword>
<evidence type="ECO:0000256" key="14">
    <source>
        <dbReference type="ARBA" id="ARBA00031019"/>
    </source>
</evidence>
<evidence type="ECO:0000256" key="2">
    <source>
        <dbReference type="ARBA" id="ARBA00005698"/>
    </source>
</evidence>
<comment type="subcellular location">
    <subcellularLocation>
        <location evidence="1">Mitochondrion membrane</location>
        <topology evidence="1">Multi-pass membrane protein</topology>
    </subcellularLocation>
</comment>
<dbReference type="GeneID" id="33905930"/>
<dbReference type="AlphaFoldDB" id="A0A343D0L4"/>
<evidence type="ECO:0000256" key="8">
    <source>
        <dbReference type="ARBA" id="ARBA00022967"/>
    </source>
</evidence>
<evidence type="ECO:0000256" key="3">
    <source>
        <dbReference type="ARBA" id="ARBA00012944"/>
    </source>
</evidence>
<keyword evidence="11" id="KW-0520">NAD</keyword>
<comment type="similarity">
    <text evidence="2">Belongs to the complex I subunit 6 family.</text>
</comment>
<reference evidence="18" key="2">
    <citation type="journal article" date="2017" name="Genome Biol. Evol.">
        <title>The Evolution of Dark Matter in the Mitogenome of Seed Beetles.</title>
        <authorList>
            <person name="Sayadi A."/>
            <person name="Immonen E."/>
            <person name="Tellgren-Roth C."/>
            <person name="Arnqvist G."/>
        </authorList>
    </citation>
    <scope>NUCLEOTIDE SEQUENCE</scope>
</reference>
<evidence type="ECO:0000256" key="6">
    <source>
        <dbReference type="ARBA" id="ARBA00022660"/>
    </source>
</evidence>
<evidence type="ECO:0000256" key="15">
    <source>
        <dbReference type="ARBA" id="ARBA00049551"/>
    </source>
</evidence>
<evidence type="ECO:0000256" key="13">
    <source>
        <dbReference type="ARBA" id="ARBA00023136"/>
    </source>
</evidence>
<evidence type="ECO:0000256" key="7">
    <source>
        <dbReference type="ARBA" id="ARBA00022692"/>
    </source>
</evidence>
<feature type="transmembrane region" description="Helical" evidence="16">
    <location>
        <begin position="137"/>
        <end position="157"/>
    </location>
</feature>
<keyword evidence="10 16" id="KW-1133">Transmembrane helix</keyword>
<keyword evidence="13 16" id="KW-0472">Membrane</keyword>
<evidence type="ECO:0000256" key="5">
    <source>
        <dbReference type="ARBA" id="ARBA00022448"/>
    </source>
</evidence>
<dbReference type="GO" id="GO:0008137">
    <property type="term" value="F:NADH dehydrogenase (ubiquinone) activity"/>
    <property type="evidence" value="ECO:0007669"/>
    <property type="project" value="UniProtKB-EC"/>
</dbReference>
<dbReference type="EMBL" id="MF925724">
    <property type="protein sequence ID" value="ATL15485.1"/>
    <property type="molecule type" value="Genomic_DNA"/>
</dbReference>
<feature type="transmembrane region" description="Helical" evidence="16">
    <location>
        <begin position="79"/>
        <end position="97"/>
    </location>
</feature>
<evidence type="ECO:0000256" key="4">
    <source>
        <dbReference type="ARBA" id="ARBA00021095"/>
    </source>
</evidence>
<accession>A0A343D0L4</accession>
<evidence type="ECO:0000313" key="17">
    <source>
        <dbReference type="EMBL" id="ARR75265.1"/>
    </source>
</evidence>
<evidence type="ECO:0000256" key="10">
    <source>
        <dbReference type="ARBA" id="ARBA00022989"/>
    </source>
</evidence>
<dbReference type="PANTHER" id="PTHR11435">
    <property type="entry name" value="NADH UBIQUINONE OXIDOREDUCTASE SUBUNIT ND6"/>
    <property type="match status" value="1"/>
</dbReference>
<comment type="catalytic activity">
    <reaction evidence="15">
        <text>a ubiquinone + NADH + 5 H(+)(in) = a ubiquinol + NAD(+) + 4 H(+)(out)</text>
        <dbReference type="Rhea" id="RHEA:29091"/>
        <dbReference type="Rhea" id="RHEA-COMP:9565"/>
        <dbReference type="Rhea" id="RHEA-COMP:9566"/>
        <dbReference type="ChEBI" id="CHEBI:15378"/>
        <dbReference type="ChEBI" id="CHEBI:16389"/>
        <dbReference type="ChEBI" id="CHEBI:17976"/>
        <dbReference type="ChEBI" id="CHEBI:57540"/>
        <dbReference type="ChEBI" id="CHEBI:57945"/>
        <dbReference type="EC" id="7.1.1.2"/>
    </reaction>
</comment>
<evidence type="ECO:0000256" key="11">
    <source>
        <dbReference type="ARBA" id="ARBA00023027"/>
    </source>
</evidence>
<evidence type="ECO:0000313" key="18">
    <source>
        <dbReference type="EMBL" id="ATL15485.1"/>
    </source>
</evidence>
<keyword evidence="12 17" id="KW-0496">Mitochondrion</keyword>
<evidence type="ECO:0000256" key="16">
    <source>
        <dbReference type="SAM" id="Phobius"/>
    </source>
</evidence>
<dbReference type="PANTHER" id="PTHR11435:SF1">
    <property type="entry name" value="NADH-UBIQUINONE OXIDOREDUCTASE CHAIN 6"/>
    <property type="match status" value="1"/>
</dbReference>
<geneLocation type="mitochondrion" evidence="17"/>
<evidence type="ECO:0000256" key="9">
    <source>
        <dbReference type="ARBA" id="ARBA00022982"/>
    </source>
</evidence>
<dbReference type="RefSeq" id="YP_009417319.1">
    <property type="nucleotide sequence ID" value="NC_035677.1"/>
</dbReference>
<evidence type="ECO:0000256" key="1">
    <source>
        <dbReference type="ARBA" id="ARBA00004225"/>
    </source>
</evidence>
<keyword evidence="9" id="KW-0249">Electron transport</keyword>
<dbReference type="EMBL" id="KX825864">
    <property type="protein sequence ID" value="ARR75265.1"/>
    <property type="molecule type" value="Genomic_DNA"/>
</dbReference>
<evidence type="ECO:0000256" key="12">
    <source>
        <dbReference type="ARBA" id="ARBA00023128"/>
    </source>
</evidence>
<dbReference type="CTD" id="4541"/>
<proteinExistence type="inferred from homology"/>
<gene>
    <name evidence="17" type="primary">ND6</name>
    <name evidence="18" type="synonym">nad6</name>
</gene>
<keyword evidence="5" id="KW-0813">Transport</keyword>
<reference evidence="17" key="1">
    <citation type="journal article" date="2017" name="Genetica">
        <title>Characterization of the complete mitochondrial genome of Acanthoscelides obtectus (Coleoptera: Chrysomelidae: Bruchinae) with phylogenetic analysis.</title>
        <authorList>
            <person name="Yao J."/>
            <person name="Yang H."/>
            <person name="Dai R."/>
        </authorList>
    </citation>
    <scope>NUCLEOTIDE SEQUENCE</scope>
</reference>
<protein>
    <recommendedName>
        <fullName evidence="4">NADH-ubiquinone oxidoreductase chain 6</fullName>
        <ecNumber evidence="3">7.1.1.2</ecNumber>
    </recommendedName>
    <alternativeName>
        <fullName evidence="14">NADH dehydrogenase subunit 6</fullName>
    </alternativeName>
</protein>
<keyword evidence="7 16" id="KW-0812">Transmembrane</keyword>
<name>A0A343D0L4_ACAOB</name>
<feature type="transmembrane region" description="Helical" evidence="16">
    <location>
        <begin position="48"/>
        <end position="67"/>
    </location>
</feature>
<dbReference type="GO" id="GO:0031966">
    <property type="term" value="C:mitochondrial membrane"/>
    <property type="evidence" value="ECO:0007669"/>
    <property type="project" value="UniProtKB-SubCell"/>
</dbReference>
<organism evidence="17">
    <name type="scientific">Acanthoscelides obtectus</name>
    <name type="common">Bean weevil</name>
    <name type="synonym">Bruchus obtectus</name>
    <dbReference type="NCBI Taxonomy" id="200917"/>
    <lineage>
        <taxon>Eukaryota</taxon>
        <taxon>Metazoa</taxon>
        <taxon>Ecdysozoa</taxon>
        <taxon>Arthropoda</taxon>
        <taxon>Hexapoda</taxon>
        <taxon>Insecta</taxon>
        <taxon>Pterygota</taxon>
        <taxon>Neoptera</taxon>
        <taxon>Endopterygota</taxon>
        <taxon>Coleoptera</taxon>
        <taxon>Polyphaga</taxon>
        <taxon>Cucujiformia</taxon>
        <taxon>Chrysomeloidea</taxon>
        <taxon>Chrysomelidae</taxon>
        <taxon>Bruchinae</taxon>
        <taxon>Bruchini</taxon>
        <taxon>Acanthoscelides</taxon>
    </lineage>
</organism>